<organism evidence="4">
    <name type="scientific">Lacrimispora sp. BS-2</name>
    <dbReference type="NCBI Taxonomy" id="3151850"/>
    <lineage>
        <taxon>Bacteria</taxon>
        <taxon>Bacillati</taxon>
        <taxon>Bacillota</taxon>
        <taxon>Clostridia</taxon>
        <taxon>Lachnospirales</taxon>
        <taxon>Lachnospiraceae</taxon>
        <taxon>Lacrimispora</taxon>
    </lineage>
</organism>
<gene>
    <name evidence="4" type="ORF">ABFV83_17235</name>
</gene>
<keyword evidence="1 2" id="KW-0645">Protease</keyword>
<dbReference type="GO" id="GO:0005524">
    <property type="term" value="F:ATP binding"/>
    <property type="evidence" value="ECO:0007669"/>
    <property type="project" value="InterPro"/>
</dbReference>
<evidence type="ECO:0000256" key="2">
    <source>
        <dbReference type="PROSITE-ProRule" id="PRU01122"/>
    </source>
</evidence>
<dbReference type="SUPFAM" id="SSF54211">
    <property type="entry name" value="Ribosomal protein S5 domain 2-like"/>
    <property type="match status" value="1"/>
</dbReference>
<dbReference type="GO" id="GO:0004252">
    <property type="term" value="F:serine-type endopeptidase activity"/>
    <property type="evidence" value="ECO:0007669"/>
    <property type="project" value="UniProtKB-UniRule"/>
</dbReference>
<sequence>MEHENPLVGMQWGIDIYQYIKMCHTLGENHFIGINGPAGIGKGKLIKQISKAIGREFISIDYPDFDGNTSFPDTYGDKNNALFYIENTAVKNGMYPNTVSRFIKALNMTGDLSGAIFVFSSNAILGTNTALNAEFRVFLYGCLSMQEKVLYAKTIIEKCQKRWNLENVHLPDNTIEILIKHYTKEAGINYLSVLIRNLYEVIYYENKYEKDKNIAITNKMIFNMLGSGCYVFDEQIKKRCLQGVGMAWTKWGGTLLPIEVAITRGQGNIDFSGNIGSLMKESVQVVFTYLKVNCSKWKIPSNYFYKHDFHINIYEQEISKDGVSAGLTFFVKLLCTIRNMKFQQPIAFSGEVSLEGRVLRIGGLKEKLCTIQEHGIKKVVLPKQSWPEYQLIPVELRNSLSVSFIDDLKELEKIILQEMGKSGYGRESLC</sequence>
<feature type="active site" evidence="2">
    <location>
        <position position="367"/>
    </location>
</feature>
<dbReference type="GO" id="GO:0004176">
    <property type="term" value="F:ATP-dependent peptidase activity"/>
    <property type="evidence" value="ECO:0007669"/>
    <property type="project" value="UniProtKB-UniRule"/>
</dbReference>
<dbReference type="InterPro" id="IPR014721">
    <property type="entry name" value="Ribsml_uS5_D2-typ_fold_subgr"/>
</dbReference>
<comment type="similarity">
    <text evidence="2">Belongs to the peptidase S16 family.</text>
</comment>
<feature type="domain" description="Lon proteolytic" evidence="3">
    <location>
        <begin position="237"/>
        <end position="418"/>
    </location>
</feature>
<dbReference type="InterPro" id="IPR027065">
    <property type="entry name" value="Lon_Prtase"/>
</dbReference>
<dbReference type="RefSeq" id="WP_349945593.1">
    <property type="nucleotide sequence ID" value="NZ_CP157940.1"/>
</dbReference>
<evidence type="ECO:0000313" key="4">
    <source>
        <dbReference type="EMBL" id="XBS53536.1"/>
    </source>
</evidence>
<dbReference type="InterPro" id="IPR027417">
    <property type="entry name" value="P-loop_NTPase"/>
</dbReference>
<reference evidence="4" key="1">
    <citation type="submission" date="2024-06" db="EMBL/GenBank/DDBJ databases">
        <title>Lacrimispora cavernae sp. nov., a novel anaerobe isolated from bat guano pile inside a cave.</title>
        <authorList>
            <person name="Miller S.L."/>
            <person name="Lu N."/>
            <person name="King J."/>
            <person name="Sankaranarayanan K."/>
            <person name="Lawson P.A."/>
        </authorList>
    </citation>
    <scope>NUCLEOTIDE SEQUENCE</scope>
    <source>
        <strain evidence="4">BS-2</strain>
    </source>
</reference>
<comment type="catalytic activity">
    <reaction evidence="2">
        <text>Hydrolysis of proteins in presence of ATP.</text>
        <dbReference type="EC" id="3.4.21.53"/>
    </reaction>
</comment>
<dbReference type="Gene3D" id="1.10.8.60">
    <property type="match status" value="1"/>
</dbReference>
<dbReference type="Gene3D" id="3.30.230.10">
    <property type="match status" value="1"/>
</dbReference>
<keyword evidence="2 4" id="KW-0378">Hydrolase</keyword>
<accession>A0AAU7PPK3</accession>
<dbReference type="GO" id="GO:0006508">
    <property type="term" value="P:proteolysis"/>
    <property type="evidence" value="ECO:0007669"/>
    <property type="project" value="UniProtKB-KW"/>
</dbReference>
<evidence type="ECO:0000256" key="1">
    <source>
        <dbReference type="ARBA" id="ARBA00022670"/>
    </source>
</evidence>
<dbReference type="Pfam" id="PF05362">
    <property type="entry name" value="Lon_C"/>
    <property type="match status" value="1"/>
</dbReference>
<dbReference type="EMBL" id="CP157940">
    <property type="protein sequence ID" value="XBS53536.1"/>
    <property type="molecule type" value="Genomic_DNA"/>
</dbReference>
<evidence type="ECO:0000259" key="3">
    <source>
        <dbReference type="PROSITE" id="PS51786"/>
    </source>
</evidence>
<keyword evidence="2" id="KW-0720">Serine protease</keyword>
<dbReference type="InterPro" id="IPR008269">
    <property type="entry name" value="Lon_proteolytic"/>
</dbReference>
<name>A0AAU7PPK3_9FIRM</name>
<feature type="active site" evidence="2">
    <location>
        <position position="324"/>
    </location>
</feature>
<dbReference type="EC" id="3.4.21.53" evidence="2"/>
<dbReference type="GO" id="GO:0030163">
    <property type="term" value="P:protein catabolic process"/>
    <property type="evidence" value="ECO:0007669"/>
    <property type="project" value="InterPro"/>
</dbReference>
<protein>
    <recommendedName>
        <fullName evidence="2">endopeptidase La</fullName>
        <ecNumber evidence="2">3.4.21.53</ecNumber>
    </recommendedName>
</protein>
<dbReference type="PROSITE" id="PS51786">
    <property type="entry name" value="LON_PROTEOLYTIC"/>
    <property type="match status" value="1"/>
</dbReference>
<dbReference type="PANTHER" id="PTHR10046">
    <property type="entry name" value="ATP DEPENDENT LON PROTEASE FAMILY MEMBER"/>
    <property type="match status" value="1"/>
</dbReference>
<dbReference type="PRINTS" id="PR00830">
    <property type="entry name" value="ENDOLAPTASE"/>
</dbReference>
<dbReference type="InterPro" id="IPR020568">
    <property type="entry name" value="Ribosomal_Su5_D2-typ_SF"/>
</dbReference>
<dbReference type="SUPFAM" id="SSF52540">
    <property type="entry name" value="P-loop containing nucleoside triphosphate hydrolases"/>
    <property type="match status" value="1"/>
</dbReference>
<dbReference type="AlphaFoldDB" id="A0AAU7PPK3"/>
<proteinExistence type="inferred from homology"/>